<keyword evidence="2" id="KW-1185">Reference proteome</keyword>
<sequence>MESPITMIGRDDEQRQLAAFVTADEGQALVLRGETGVGKSARAPDGKQVAGKVFG</sequence>
<keyword evidence="1" id="KW-0547">Nucleotide-binding</keyword>
<keyword evidence="1" id="KW-0067">ATP-binding</keyword>
<reference evidence="1 2" key="1">
    <citation type="submission" date="2021-06" db="EMBL/GenBank/DDBJ databases">
        <authorList>
            <person name="Pan X."/>
        </authorList>
    </citation>
    <scope>NUCLEOTIDE SEQUENCE [LARGE SCALE GENOMIC DNA]</scope>
    <source>
        <strain evidence="1 2">4503</strain>
    </source>
</reference>
<dbReference type="RefSeq" id="WP_216346851.1">
    <property type="nucleotide sequence ID" value="NZ_JAHLEM010000711.1"/>
</dbReference>
<protein>
    <submittedName>
        <fullName evidence="1">ATP-binding protein</fullName>
    </submittedName>
</protein>
<dbReference type="GO" id="GO:0005524">
    <property type="term" value="F:ATP binding"/>
    <property type="evidence" value="ECO:0007669"/>
    <property type="project" value="UniProtKB-KW"/>
</dbReference>
<proteinExistence type="predicted"/>
<evidence type="ECO:0000313" key="2">
    <source>
        <dbReference type="Proteomes" id="UP000720508"/>
    </source>
</evidence>
<comment type="caution">
    <text evidence="1">The sequence shown here is derived from an EMBL/GenBank/DDBJ whole genome shotgun (WGS) entry which is preliminary data.</text>
</comment>
<accession>A0ABS6CTD7</accession>
<dbReference type="Proteomes" id="UP000720508">
    <property type="component" value="Unassembled WGS sequence"/>
</dbReference>
<evidence type="ECO:0000313" key="1">
    <source>
        <dbReference type="EMBL" id="MBU3870177.1"/>
    </source>
</evidence>
<name>A0ABS6CTD7_9ACTN</name>
<gene>
    <name evidence="1" type="ORF">KN815_40860</name>
</gene>
<dbReference type="EMBL" id="JAHLEM010000711">
    <property type="protein sequence ID" value="MBU3870177.1"/>
    <property type="molecule type" value="Genomic_DNA"/>
</dbReference>
<organism evidence="1 2">
    <name type="scientific">Streptomyces niphimycinicus</name>
    <dbReference type="NCBI Taxonomy" id="2842201"/>
    <lineage>
        <taxon>Bacteria</taxon>
        <taxon>Bacillati</taxon>
        <taxon>Actinomycetota</taxon>
        <taxon>Actinomycetes</taxon>
        <taxon>Kitasatosporales</taxon>
        <taxon>Streptomycetaceae</taxon>
        <taxon>Streptomyces</taxon>
    </lineage>
</organism>